<evidence type="ECO:0000313" key="2">
    <source>
        <dbReference type="EMBL" id="GBL75308.1"/>
    </source>
</evidence>
<keyword evidence="3" id="KW-1185">Reference proteome</keyword>
<sequence>MGAVAMICIQCCRSPGTGNLVSRTRRVEQNLLAHFLRDHKSPGSRQTHLSFSTTSNTCNGFYIQRRILLIVPPSSNPGRGNSFRGALSKNIKNPD</sequence>
<protein>
    <submittedName>
        <fullName evidence="2">Uncharacterized protein</fullName>
    </submittedName>
</protein>
<accession>A0A4Y2A6B1</accession>
<reference evidence="2 3" key="1">
    <citation type="journal article" date="2019" name="Sci. Rep.">
        <title>Orb-weaving spider Araneus ventricosus genome elucidates the spidroin gene catalogue.</title>
        <authorList>
            <person name="Kono N."/>
            <person name="Nakamura H."/>
            <person name="Ohtoshi R."/>
            <person name="Moran D.A.P."/>
            <person name="Shinohara A."/>
            <person name="Yoshida Y."/>
            <person name="Fujiwara M."/>
            <person name="Mori M."/>
            <person name="Tomita M."/>
            <person name="Arakawa K."/>
        </authorList>
    </citation>
    <scope>NUCLEOTIDE SEQUENCE [LARGE SCALE GENOMIC DNA]</scope>
</reference>
<dbReference type="AlphaFoldDB" id="A0A4Y2A6B1"/>
<name>A0A4Y2A6B1_ARAVE</name>
<dbReference type="Proteomes" id="UP000499080">
    <property type="component" value="Unassembled WGS sequence"/>
</dbReference>
<organism evidence="2 3">
    <name type="scientific">Araneus ventricosus</name>
    <name type="common">Orbweaver spider</name>
    <name type="synonym">Epeira ventricosa</name>
    <dbReference type="NCBI Taxonomy" id="182803"/>
    <lineage>
        <taxon>Eukaryota</taxon>
        <taxon>Metazoa</taxon>
        <taxon>Ecdysozoa</taxon>
        <taxon>Arthropoda</taxon>
        <taxon>Chelicerata</taxon>
        <taxon>Arachnida</taxon>
        <taxon>Araneae</taxon>
        <taxon>Araneomorphae</taxon>
        <taxon>Entelegynae</taxon>
        <taxon>Araneoidea</taxon>
        <taxon>Araneidae</taxon>
        <taxon>Araneus</taxon>
    </lineage>
</organism>
<gene>
    <name evidence="2" type="ORF">AVEN_194525_1</name>
</gene>
<proteinExistence type="predicted"/>
<evidence type="ECO:0000313" key="3">
    <source>
        <dbReference type="Proteomes" id="UP000499080"/>
    </source>
</evidence>
<dbReference type="OrthoDB" id="10529710at2759"/>
<dbReference type="EMBL" id="BGPR01000007">
    <property type="protein sequence ID" value="GBL75308.1"/>
    <property type="molecule type" value="Genomic_DNA"/>
</dbReference>
<feature type="region of interest" description="Disordered" evidence="1">
    <location>
        <begin position="74"/>
        <end position="95"/>
    </location>
</feature>
<evidence type="ECO:0000256" key="1">
    <source>
        <dbReference type="SAM" id="MobiDB-lite"/>
    </source>
</evidence>
<comment type="caution">
    <text evidence="2">The sequence shown here is derived from an EMBL/GenBank/DDBJ whole genome shotgun (WGS) entry which is preliminary data.</text>
</comment>